<evidence type="ECO:0000313" key="4">
    <source>
        <dbReference type="Proteomes" id="UP000678393"/>
    </source>
</evidence>
<evidence type="ECO:0000256" key="2">
    <source>
        <dbReference type="SAM" id="MobiDB-lite"/>
    </source>
</evidence>
<feature type="compositionally biased region" description="Polar residues" evidence="2">
    <location>
        <begin position="185"/>
        <end position="217"/>
    </location>
</feature>
<dbReference type="AlphaFoldDB" id="A0A8S3ZPW7"/>
<comment type="caution">
    <text evidence="3">The sequence shown here is derived from an EMBL/GenBank/DDBJ whole genome shotgun (WGS) entry which is preliminary data.</text>
</comment>
<sequence length="225" mass="24695">MTGAELLKMNEEDFSKSIQEMAIKDLMDTISDLQKEMAKEQENFNLLSSELKNFKDRNSRQYKQISKDMVASQHRLTLLMNRSIKCFAQQNIHNNSDSPLKRRNSAKGLPHAATPASALSNLHRSKSLLAVNQTDGSHLPSSFQSPIKPPAVDPGTAAYSSSNTTHVPVIMSTSKHGTLKKTTEAGVNSSVNDRSKQVNSSADAAYSSKENNQQAISENRGMAES</sequence>
<dbReference type="OrthoDB" id="6158757at2759"/>
<feature type="compositionally biased region" description="Polar residues" evidence="2">
    <location>
        <begin position="134"/>
        <end position="145"/>
    </location>
</feature>
<protein>
    <submittedName>
        <fullName evidence="3">Uncharacterized protein</fullName>
    </submittedName>
</protein>
<name>A0A8S3ZPW7_9EUPU</name>
<feature type="region of interest" description="Disordered" evidence="2">
    <location>
        <begin position="94"/>
        <end position="116"/>
    </location>
</feature>
<feature type="non-terminal residue" evidence="3">
    <location>
        <position position="225"/>
    </location>
</feature>
<evidence type="ECO:0000313" key="3">
    <source>
        <dbReference type="EMBL" id="CAG5131459.1"/>
    </source>
</evidence>
<feature type="compositionally biased region" description="Polar residues" evidence="2">
    <location>
        <begin position="158"/>
        <end position="176"/>
    </location>
</feature>
<proteinExistence type="predicted"/>
<feature type="coiled-coil region" evidence="1">
    <location>
        <begin position="23"/>
        <end position="57"/>
    </location>
</feature>
<reference evidence="3" key="1">
    <citation type="submission" date="2021-04" db="EMBL/GenBank/DDBJ databases">
        <authorList>
            <consortium name="Molecular Ecology Group"/>
        </authorList>
    </citation>
    <scope>NUCLEOTIDE SEQUENCE</scope>
</reference>
<dbReference type="EMBL" id="CAJHNH020004669">
    <property type="protein sequence ID" value="CAG5131459.1"/>
    <property type="molecule type" value="Genomic_DNA"/>
</dbReference>
<keyword evidence="1" id="KW-0175">Coiled coil</keyword>
<accession>A0A8S3ZPW7</accession>
<feature type="region of interest" description="Disordered" evidence="2">
    <location>
        <begin position="134"/>
        <end position="225"/>
    </location>
</feature>
<keyword evidence="4" id="KW-1185">Reference proteome</keyword>
<evidence type="ECO:0000256" key="1">
    <source>
        <dbReference type="SAM" id="Coils"/>
    </source>
</evidence>
<gene>
    <name evidence="3" type="ORF">CUNI_LOCUS17017</name>
</gene>
<organism evidence="3 4">
    <name type="scientific">Candidula unifasciata</name>
    <dbReference type="NCBI Taxonomy" id="100452"/>
    <lineage>
        <taxon>Eukaryota</taxon>
        <taxon>Metazoa</taxon>
        <taxon>Spiralia</taxon>
        <taxon>Lophotrochozoa</taxon>
        <taxon>Mollusca</taxon>
        <taxon>Gastropoda</taxon>
        <taxon>Heterobranchia</taxon>
        <taxon>Euthyneura</taxon>
        <taxon>Panpulmonata</taxon>
        <taxon>Eupulmonata</taxon>
        <taxon>Stylommatophora</taxon>
        <taxon>Helicina</taxon>
        <taxon>Helicoidea</taxon>
        <taxon>Geomitridae</taxon>
        <taxon>Candidula</taxon>
    </lineage>
</organism>
<dbReference type="Proteomes" id="UP000678393">
    <property type="component" value="Unassembled WGS sequence"/>
</dbReference>